<evidence type="ECO:0000256" key="1">
    <source>
        <dbReference type="SAM" id="MobiDB-lite"/>
    </source>
</evidence>
<gene>
    <name evidence="2" type="ORF">PAHAL_3G026500</name>
</gene>
<reference evidence="2" key="1">
    <citation type="submission" date="2018-04" db="EMBL/GenBank/DDBJ databases">
        <title>WGS assembly of Panicum hallii.</title>
        <authorList>
            <person name="Lovell J."/>
            <person name="Jenkins J."/>
            <person name="Lowry D."/>
            <person name="Mamidi S."/>
            <person name="Sreedasyam A."/>
            <person name="Weng X."/>
            <person name="Barry K."/>
            <person name="Bonette J."/>
            <person name="Campitelli B."/>
            <person name="Daum C."/>
            <person name="Gordon S."/>
            <person name="Gould B."/>
            <person name="Lipzen A."/>
            <person name="Macqueen A."/>
            <person name="Palacio-Mejia J."/>
            <person name="Plott C."/>
            <person name="Shakirov E."/>
            <person name="Shu S."/>
            <person name="Yoshinaga Y."/>
            <person name="Zane M."/>
            <person name="Rokhsar D."/>
            <person name="Grimwood J."/>
            <person name="Schmutz J."/>
            <person name="Juenger T."/>
        </authorList>
    </citation>
    <scope>NUCLEOTIDE SEQUENCE [LARGE SCALE GENOMIC DNA]</scope>
    <source>
        <strain evidence="2">FIL2</strain>
    </source>
</reference>
<dbReference type="Proteomes" id="UP000243499">
    <property type="component" value="Chromosome 3"/>
</dbReference>
<feature type="compositionally biased region" description="Basic and acidic residues" evidence="1">
    <location>
        <begin position="8"/>
        <end position="17"/>
    </location>
</feature>
<accession>A0A2S3H659</accession>
<dbReference type="Gramene" id="PAN16017">
    <property type="protein sequence ID" value="PAN16017"/>
    <property type="gene ID" value="PAHAL_3G026500"/>
</dbReference>
<organism evidence="2">
    <name type="scientific">Panicum hallii</name>
    <dbReference type="NCBI Taxonomy" id="206008"/>
    <lineage>
        <taxon>Eukaryota</taxon>
        <taxon>Viridiplantae</taxon>
        <taxon>Streptophyta</taxon>
        <taxon>Embryophyta</taxon>
        <taxon>Tracheophyta</taxon>
        <taxon>Spermatophyta</taxon>
        <taxon>Magnoliopsida</taxon>
        <taxon>Liliopsida</taxon>
        <taxon>Poales</taxon>
        <taxon>Poaceae</taxon>
        <taxon>PACMAD clade</taxon>
        <taxon>Panicoideae</taxon>
        <taxon>Panicodae</taxon>
        <taxon>Paniceae</taxon>
        <taxon>Panicinae</taxon>
        <taxon>Panicum</taxon>
        <taxon>Panicum sect. Panicum</taxon>
    </lineage>
</organism>
<sequence>MLLTSSRDGGRCAHPSREGTGGSRSHGRRDTMHLRRANAVSPLSRRSPSELLSHATVLGILVHTSSEMVRSHGSHYFRLHPISTKLPPAPSVLYVRSCFWRCCLVGAAKAS</sequence>
<dbReference type="AlphaFoldDB" id="A0A2S3H659"/>
<protein>
    <submittedName>
        <fullName evidence="2">Uncharacterized protein</fullName>
    </submittedName>
</protein>
<dbReference type="EMBL" id="CM008048">
    <property type="protein sequence ID" value="PAN16017.1"/>
    <property type="molecule type" value="Genomic_DNA"/>
</dbReference>
<feature type="region of interest" description="Disordered" evidence="1">
    <location>
        <begin position="1"/>
        <end position="33"/>
    </location>
</feature>
<name>A0A2S3H659_9POAL</name>
<evidence type="ECO:0000313" key="2">
    <source>
        <dbReference type="EMBL" id="PAN16017.1"/>
    </source>
</evidence>
<proteinExistence type="predicted"/>